<dbReference type="RefSeq" id="WP_380797128.1">
    <property type="nucleotide sequence ID" value="NZ_JBHRVU010000004.1"/>
</dbReference>
<accession>A0ABV7NKB8</accession>
<sequence length="111" mass="12015">MGIHLDKEKKLHFDLTNVGMRAQATAVGMLQICIELRRAGVLDDAAIERIKCAIACDIEVSAPRSVANAEYRRDIKARLDKLFAGEEKIGSADALAFGTNTGDDQTCQGHA</sequence>
<proteinExistence type="predicted"/>
<evidence type="ECO:0000313" key="1">
    <source>
        <dbReference type="EMBL" id="MFC3442854.1"/>
    </source>
</evidence>
<name>A0ABV7NKB8_9SPHN</name>
<protein>
    <recommendedName>
        <fullName evidence="3">CO dehydrogenase flavoprotein C-terminal domain-containing protein</fullName>
    </recommendedName>
</protein>
<reference evidence="2" key="1">
    <citation type="journal article" date="2019" name="Int. J. Syst. Evol. Microbiol.">
        <title>The Global Catalogue of Microorganisms (GCM) 10K type strain sequencing project: providing services to taxonomists for standard genome sequencing and annotation.</title>
        <authorList>
            <consortium name="The Broad Institute Genomics Platform"/>
            <consortium name="The Broad Institute Genome Sequencing Center for Infectious Disease"/>
            <person name="Wu L."/>
            <person name="Ma J."/>
        </authorList>
    </citation>
    <scope>NUCLEOTIDE SEQUENCE [LARGE SCALE GENOMIC DNA]</scope>
    <source>
        <strain evidence="2">CCM 7491</strain>
    </source>
</reference>
<evidence type="ECO:0000313" key="2">
    <source>
        <dbReference type="Proteomes" id="UP001595681"/>
    </source>
</evidence>
<keyword evidence="2" id="KW-1185">Reference proteome</keyword>
<evidence type="ECO:0008006" key="3">
    <source>
        <dbReference type="Google" id="ProtNLM"/>
    </source>
</evidence>
<dbReference type="Proteomes" id="UP001595681">
    <property type="component" value="Unassembled WGS sequence"/>
</dbReference>
<gene>
    <name evidence="1" type="ORF">ACFOKF_16900</name>
</gene>
<organism evidence="1 2">
    <name type="scientific">Sphingobium rhizovicinum</name>
    <dbReference type="NCBI Taxonomy" id="432308"/>
    <lineage>
        <taxon>Bacteria</taxon>
        <taxon>Pseudomonadati</taxon>
        <taxon>Pseudomonadota</taxon>
        <taxon>Alphaproteobacteria</taxon>
        <taxon>Sphingomonadales</taxon>
        <taxon>Sphingomonadaceae</taxon>
        <taxon>Sphingobium</taxon>
    </lineage>
</organism>
<dbReference type="EMBL" id="JBHRVU010000004">
    <property type="protein sequence ID" value="MFC3442854.1"/>
    <property type="molecule type" value="Genomic_DNA"/>
</dbReference>
<comment type="caution">
    <text evidence="1">The sequence shown here is derived from an EMBL/GenBank/DDBJ whole genome shotgun (WGS) entry which is preliminary data.</text>
</comment>